<evidence type="ECO:0000313" key="8">
    <source>
        <dbReference type="Proteomes" id="UP001499967"/>
    </source>
</evidence>
<protein>
    <recommendedName>
        <fullName evidence="9">Sulfite oxidase</fullName>
    </recommendedName>
</protein>
<evidence type="ECO:0008006" key="9">
    <source>
        <dbReference type="Google" id="ProtNLM"/>
    </source>
</evidence>
<dbReference type="CDD" id="cd02110">
    <property type="entry name" value="SO_family_Moco_dimer"/>
    <property type="match status" value="1"/>
</dbReference>
<dbReference type="InterPro" id="IPR036374">
    <property type="entry name" value="OxRdtase_Mopterin-bd_sf"/>
</dbReference>
<dbReference type="SUPFAM" id="SSF56524">
    <property type="entry name" value="Oxidoreductase molybdopterin-binding domain"/>
    <property type="match status" value="1"/>
</dbReference>
<dbReference type="PANTHER" id="PTHR19372">
    <property type="entry name" value="SULFITE REDUCTASE"/>
    <property type="match status" value="1"/>
</dbReference>
<dbReference type="Proteomes" id="UP001499967">
    <property type="component" value="Unassembled WGS sequence"/>
</dbReference>
<proteinExistence type="predicted"/>
<dbReference type="Gene3D" id="3.90.420.10">
    <property type="entry name" value="Oxidoreductase, molybdopterin-binding domain"/>
    <property type="match status" value="1"/>
</dbReference>
<dbReference type="InterPro" id="IPR000572">
    <property type="entry name" value="OxRdtase_Mopterin-bd_dom"/>
</dbReference>
<dbReference type="Pfam" id="PF03404">
    <property type="entry name" value="Mo-co_dimer"/>
    <property type="match status" value="1"/>
</dbReference>
<evidence type="ECO:0000256" key="1">
    <source>
        <dbReference type="ARBA" id="ARBA00001924"/>
    </source>
</evidence>
<dbReference type="RefSeq" id="WP_343946878.1">
    <property type="nucleotide sequence ID" value="NZ_BAAAHP010000327.1"/>
</dbReference>
<evidence type="ECO:0000256" key="3">
    <source>
        <dbReference type="ARBA" id="ARBA00022723"/>
    </source>
</evidence>
<keyword evidence="3" id="KW-0479">Metal-binding</keyword>
<dbReference type="InterPro" id="IPR014756">
    <property type="entry name" value="Ig_E-set"/>
</dbReference>
<reference evidence="7 8" key="1">
    <citation type="journal article" date="2019" name="Int. J. Syst. Evol. Microbiol.">
        <title>The Global Catalogue of Microorganisms (GCM) 10K type strain sequencing project: providing services to taxonomists for standard genome sequencing and annotation.</title>
        <authorList>
            <consortium name="The Broad Institute Genomics Platform"/>
            <consortium name="The Broad Institute Genome Sequencing Center for Infectious Disease"/>
            <person name="Wu L."/>
            <person name="Ma J."/>
        </authorList>
    </citation>
    <scope>NUCLEOTIDE SEQUENCE [LARGE SCALE GENOMIC DNA]</scope>
    <source>
        <strain evidence="7 8">JCM 11117</strain>
    </source>
</reference>
<sequence>MTSTVETAFAAHSRPARLNEPGAAITRQELQLAARNHGLPLEMLRAELTPPGLHYLLIHYDIPFVDPAAWSLEIGGALGRPVTLDLAELTRLPRRSVRVTLECAGNGRARLDPRPESQPWLVEAVGTAEWTGTALAPLLRAAGLSDAAQEVVFTGADHGVERGVEQTYQRGLPLAEALGEDVLIAYEMNGAPLAPQHGYPARLVVPGWYGMAHVKWLTRIDVVTEPFTGYQNRVGYRVRSTREEEPGVPVTRIEPRALLVPPGFPDFLSRHRFVHPGPVTLEGRAWSGWGPVTGVDVSVDAGTTWREAELGPETSGRWAWRRFTAAWDARPGEHEIWTRARDATGRLQPLRPPWNASGFVNNEVQRVPVTVLAA</sequence>
<evidence type="ECO:0000259" key="5">
    <source>
        <dbReference type="Pfam" id="PF00174"/>
    </source>
</evidence>
<dbReference type="EMBL" id="BAAAHP010000327">
    <property type="protein sequence ID" value="GAA0908431.1"/>
    <property type="molecule type" value="Genomic_DNA"/>
</dbReference>
<dbReference type="InterPro" id="IPR005066">
    <property type="entry name" value="MoCF_OxRdtse_dimer"/>
</dbReference>
<dbReference type="Pfam" id="PF00174">
    <property type="entry name" value="Oxidored_molyb"/>
    <property type="match status" value="1"/>
</dbReference>
<accession>A0ABN1NIT8</accession>
<dbReference type="SUPFAM" id="SSF81296">
    <property type="entry name" value="E set domains"/>
    <property type="match status" value="1"/>
</dbReference>
<organism evidence="7 8">
    <name type="scientific">Pseudonocardia zijingensis</name>
    <dbReference type="NCBI Taxonomy" id="153376"/>
    <lineage>
        <taxon>Bacteria</taxon>
        <taxon>Bacillati</taxon>
        <taxon>Actinomycetota</taxon>
        <taxon>Actinomycetes</taxon>
        <taxon>Pseudonocardiales</taxon>
        <taxon>Pseudonocardiaceae</taxon>
        <taxon>Pseudonocardia</taxon>
    </lineage>
</organism>
<dbReference type="Gene3D" id="2.60.40.650">
    <property type="match status" value="1"/>
</dbReference>
<evidence type="ECO:0000313" key="7">
    <source>
        <dbReference type="EMBL" id="GAA0908431.1"/>
    </source>
</evidence>
<keyword evidence="4" id="KW-0560">Oxidoreductase</keyword>
<dbReference type="PANTHER" id="PTHR19372:SF7">
    <property type="entry name" value="SULFITE OXIDASE, MITOCHONDRIAL"/>
    <property type="match status" value="1"/>
</dbReference>
<name>A0ABN1NIT8_9PSEU</name>
<evidence type="ECO:0000256" key="4">
    <source>
        <dbReference type="ARBA" id="ARBA00023002"/>
    </source>
</evidence>
<comment type="cofactor">
    <cofactor evidence="1">
        <name>Mo-molybdopterin</name>
        <dbReference type="ChEBI" id="CHEBI:71302"/>
    </cofactor>
</comment>
<gene>
    <name evidence="7" type="ORF">GCM10009559_77630</name>
</gene>
<keyword evidence="2" id="KW-0500">Molybdenum</keyword>
<dbReference type="InterPro" id="IPR008335">
    <property type="entry name" value="Mopterin_OxRdtase_euk"/>
</dbReference>
<evidence type="ECO:0000259" key="6">
    <source>
        <dbReference type="Pfam" id="PF03404"/>
    </source>
</evidence>
<evidence type="ECO:0000256" key="2">
    <source>
        <dbReference type="ARBA" id="ARBA00022505"/>
    </source>
</evidence>
<keyword evidence="8" id="KW-1185">Reference proteome</keyword>
<comment type="caution">
    <text evidence="7">The sequence shown here is derived from an EMBL/GenBank/DDBJ whole genome shotgun (WGS) entry which is preliminary data.</text>
</comment>
<feature type="domain" description="Moybdenum cofactor oxidoreductase dimerisation" evidence="6">
    <location>
        <begin position="276"/>
        <end position="370"/>
    </location>
</feature>
<feature type="domain" description="Oxidoreductase molybdopterin-binding" evidence="5">
    <location>
        <begin position="59"/>
        <end position="230"/>
    </location>
</feature>
<dbReference type="PRINTS" id="PR00407">
    <property type="entry name" value="EUMOPTERIN"/>
</dbReference>